<organism evidence="2 3">
    <name type="scientific">Ceratopteris richardii</name>
    <name type="common">Triangle waterfern</name>
    <dbReference type="NCBI Taxonomy" id="49495"/>
    <lineage>
        <taxon>Eukaryota</taxon>
        <taxon>Viridiplantae</taxon>
        <taxon>Streptophyta</taxon>
        <taxon>Embryophyta</taxon>
        <taxon>Tracheophyta</taxon>
        <taxon>Polypodiopsida</taxon>
        <taxon>Polypodiidae</taxon>
        <taxon>Polypodiales</taxon>
        <taxon>Pteridineae</taxon>
        <taxon>Pteridaceae</taxon>
        <taxon>Parkerioideae</taxon>
        <taxon>Ceratopteris</taxon>
    </lineage>
</organism>
<reference evidence="2" key="1">
    <citation type="submission" date="2021-08" db="EMBL/GenBank/DDBJ databases">
        <title>WGS assembly of Ceratopteris richardii.</title>
        <authorList>
            <person name="Marchant D.B."/>
            <person name="Chen G."/>
            <person name="Jenkins J."/>
            <person name="Shu S."/>
            <person name="Leebens-Mack J."/>
            <person name="Grimwood J."/>
            <person name="Schmutz J."/>
            <person name="Soltis P."/>
            <person name="Soltis D."/>
            <person name="Chen Z.-H."/>
        </authorList>
    </citation>
    <scope>NUCLEOTIDE SEQUENCE</scope>
    <source>
        <strain evidence="2">Whitten #5841</strain>
        <tissue evidence="2">Leaf</tissue>
    </source>
</reference>
<keyword evidence="1" id="KW-0732">Signal</keyword>
<evidence type="ECO:0000313" key="3">
    <source>
        <dbReference type="Proteomes" id="UP000825935"/>
    </source>
</evidence>
<name>A0A8T2RQK8_CERRI</name>
<comment type="caution">
    <text evidence="2">The sequence shown here is derived from an EMBL/GenBank/DDBJ whole genome shotgun (WGS) entry which is preliminary data.</text>
</comment>
<sequence length="38" mass="4449">MWLFISTFLQALYKAATLDVNETYTRVHTRQCLSSARL</sequence>
<dbReference type="EMBL" id="CM035430">
    <property type="protein sequence ID" value="KAH7297957.1"/>
    <property type="molecule type" value="Genomic_DNA"/>
</dbReference>
<accession>A0A8T2RQK8</accession>
<keyword evidence="3" id="KW-1185">Reference proteome</keyword>
<evidence type="ECO:0000256" key="1">
    <source>
        <dbReference type="SAM" id="SignalP"/>
    </source>
</evidence>
<feature type="signal peptide" evidence="1">
    <location>
        <begin position="1"/>
        <end position="17"/>
    </location>
</feature>
<feature type="chain" id="PRO_5035835020" evidence="1">
    <location>
        <begin position="18"/>
        <end position="38"/>
    </location>
</feature>
<proteinExistence type="predicted"/>
<protein>
    <submittedName>
        <fullName evidence="2">Uncharacterized protein</fullName>
    </submittedName>
</protein>
<dbReference type="Proteomes" id="UP000825935">
    <property type="component" value="Chromosome 25"/>
</dbReference>
<dbReference type="AlphaFoldDB" id="A0A8T2RQK8"/>
<evidence type="ECO:0000313" key="2">
    <source>
        <dbReference type="EMBL" id="KAH7297957.1"/>
    </source>
</evidence>
<gene>
    <name evidence="2" type="ORF">KP509_25G020900</name>
</gene>